<dbReference type="InterPro" id="IPR012340">
    <property type="entry name" value="NA-bd_OB-fold"/>
</dbReference>
<keyword evidence="15" id="KW-1185">Reference proteome</keyword>
<feature type="domain" description="Radical SAM core" evidence="13">
    <location>
        <begin position="140"/>
        <end position="370"/>
    </location>
</feature>
<evidence type="ECO:0000256" key="3">
    <source>
        <dbReference type="ARBA" id="ARBA00022490"/>
    </source>
</evidence>
<comment type="catalytic activity">
    <reaction evidence="10">
        <text>L-aspartate(89)-[ribosomal protein uS12]-hydrogen + (sulfur carrier)-SH + AH2 + 2 S-adenosyl-L-methionine = 3-methylsulfanyl-L-aspartate(89)-[ribosomal protein uS12]-hydrogen + (sulfur carrier)-H + 5'-deoxyadenosine + L-methionine + A + S-adenosyl-L-homocysteine + 2 H(+)</text>
        <dbReference type="Rhea" id="RHEA:37087"/>
        <dbReference type="Rhea" id="RHEA-COMP:10460"/>
        <dbReference type="Rhea" id="RHEA-COMP:10461"/>
        <dbReference type="Rhea" id="RHEA-COMP:14737"/>
        <dbReference type="Rhea" id="RHEA-COMP:14739"/>
        <dbReference type="ChEBI" id="CHEBI:13193"/>
        <dbReference type="ChEBI" id="CHEBI:15378"/>
        <dbReference type="ChEBI" id="CHEBI:17319"/>
        <dbReference type="ChEBI" id="CHEBI:17499"/>
        <dbReference type="ChEBI" id="CHEBI:29917"/>
        <dbReference type="ChEBI" id="CHEBI:29961"/>
        <dbReference type="ChEBI" id="CHEBI:57844"/>
        <dbReference type="ChEBI" id="CHEBI:57856"/>
        <dbReference type="ChEBI" id="CHEBI:59789"/>
        <dbReference type="ChEBI" id="CHEBI:64428"/>
        <dbReference type="ChEBI" id="CHEBI:73599"/>
        <dbReference type="EC" id="2.8.4.4"/>
    </reaction>
</comment>
<dbReference type="SFLD" id="SFLDG01082">
    <property type="entry name" value="B12-binding_domain_containing"/>
    <property type="match status" value="1"/>
</dbReference>
<evidence type="ECO:0000256" key="8">
    <source>
        <dbReference type="ARBA" id="ARBA00023014"/>
    </source>
</evidence>
<feature type="binding site" evidence="10">
    <location>
        <position position="80"/>
    </location>
    <ligand>
        <name>[4Fe-4S] cluster</name>
        <dbReference type="ChEBI" id="CHEBI:49883"/>
        <label>1</label>
    </ligand>
</feature>
<dbReference type="GO" id="GO:0046872">
    <property type="term" value="F:metal ion binding"/>
    <property type="evidence" value="ECO:0007669"/>
    <property type="project" value="UniProtKB-KW"/>
</dbReference>
<comment type="function">
    <text evidence="1">Catalyzes the methylthiolation of N6-(dimethylallyl)adenosine (i(6)A), leading to the formation of 2-methylthio-N6-(dimethylallyl)adenosine (ms(2)i(6)A) at position 37 in tRNAs that read codons beginning with uridine.</text>
</comment>
<feature type="binding site" evidence="10">
    <location>
        <position position="161"/>
    </location>
    <ligand>
        <name>[4Fe-4S] cluster</name>
        <dbReference type="ChEBI" id="CHEBI:49883"/>
        <label>2</label>
        <note>4Fe-4S-S-AdoMet</note>
    </ligand>
</feature>
<evidence type="ECO:0000259" key="11">
    <source>
        <dbReference type="PROSITE" id="PS50926"/>
    </source>
</evidence>
<dbReference type="Gene3D" id="2.40.50.140">
    <property type="entry name" value="Nucleic acid-binding proteins"/>
    <property type="match status" value="1"/>
</dbReference>
<dbReference type="AlphaFoldDB" id="A0A0H5SGY1"/>
<dbReference type="InterPro" id="IPR038135">
    <property type="entry name" value="Methylthiotransferase_N_sf"/>
</dbReference>
<dbReference type="SMART" id="SM00729">
    <property type="entry name" value="Elp3"/>
    <property type="match status" value="1"/>
</dbReference>
<dbReference type="Pfam" id="PF04055">
    <property type="entry name" value="Radical_SAM"/>
    <property type="match status" value="1"/>
</dbReference>
<dbReference type="EMBL" id="CVTD020000015">
    <property type="protein sequence ID" value="CRZ34310.1"/>
    <property type="molecule type" value="Genomic_DNA"/>
</dbReference>
<evidence type="ECO:0000256" key="10">
    <source>
        <dbReference type="HAMAP-Rule" id="MF_01865"/>
    </source>
</evidence>
<dbReference type="RefSeq" id="WP_103202433.1">
    <property type="nucleotide sequence ID" value="NZ_CVTD020000015.1"/>
</dbReference>
<feature type="domain" description="MTTase N-terminal" evidence="12">
    <location>
        <begin position="1"/>
        <end position="117"/>
    </location>
</feature>
<accession>A0A0H5SGY1</accession>
<evidence type="ECO:0000256" key="2">
    <source>
        <dbReference type="ARBA" id="ARBA00022485"/>
    </source>
</evidence>
<evidence type="ECO:0000313" key="15">
    <source>
        <dbReference type="Proteomes" id="UP000236497"/>
    </source>
</evidence>
<dbReference type="SFLD" id="SFLDF00274">
    <property type="entry name" value="ribosomal_protein_S12_methylth"/>
    <property type="match status" value="1"/>
</dbReference>
<dbReference type="FunFam" id="3.40.50.12160:FF:000003">
    <property type="entry name" value="CDK5 regulatory subunit-associated protein 1"/>
    <property type="match status" value="1"/>
</dbReference>
<feature type="domain" description="TRAM" evidence="11">
    <location>
        <begin position="373"/>
        <end position="442"/>
    </location>
</feature>
<keyword evidence="6 10" id="KW-0479">Metal-binding</keyword>
<dbReference type="SFLD" id="SFLDS00029">
    <property type="entry name" value="Radical_SAM"/>
    <property type="match status" value="1"/>
</dbReference>
<dbReference type="InterPro" id="IPR005839">
    <property type="entry name" value="Methylthiotransferase"/>
</dbReference>
<dbReference type="GO" id="GO:0005840">
    <property type="term" value="C:ribosome"/>
    <property type="evidence" value="ECO:0007669"/>
    <property type="project" value="UniProtKB-KW"/>
</dbReference>
<evidence type="ECO:0000256" key="5">
    <source>
        <dbReference type="ARBA" id="ARBA00022691"/>
    </source>
</evidence>
<dbReference type="Proteomes" id="UP000236497">
    <property type="component" value="Unassembled WGS sequence"/>
</dbReference>
<dbReference type="InterPro" id="IPR007197">
    <property type="entry name" value="rSAM"/>
</dbReference>
<evidence type="ECO:0000259" key="13">
    <source>
        <dbReference type="PROSITE" id="PS51918"/>
    </source>
</evidence>
<dbReference type="PROSITE" id="PS51449">
    <property type="entry name" value="MTTASE_N"/>
    <property type="match status" value="1"/>
</dbReference>
<dbReference type="FunFam" id="3.80.30.20:FF:000001">
    <property type="entry name" value="tRNA-2-methylthio-N(6)-dimethylallyladenosine synthase 2"/>
    <property type="match status" value="1"/>
</dbReference>
<dbReference type="GO" id="GO:0005829">
    <property type="term" value="C:cytosol"/>
    <property type="evidence" value="ECO:0007669"/>
    <property type="project" value="TreeGrafter"/>
</dbReference>
<dbReference type="NCBIfam" id="TIGR00089">
    <property type="entry name" value="MiaB/RimO family radical SAM methylthiotransferase"/>
    <property type="match status" value="1"/>
</dbReference>
<dbReference type="SFLD" id="SFLDG01061">
    <property type="entry name" value="methylthiotransferase"/>
    <property type="match status" value="1"/>
</dbReference>
<evidence type="ECO:0000256" key="4">
    <source>
        <dbReference type="ARBA" id="ARBA00022679"/>
    </source>
</evidence>
<dbReference type="GO" id="GO:0035597">
    <property type="term" value="F:tRNA-2-methylthio-N(6)-dimethylallyladenosine(37) synthase activity"/>
    <property type="evidence" value="ECO:0007669"/>
    <property type="project" value="UniProtKB-EC"/>
</dbReference>
<comment type="similarity">
    <text evidence="10">Belongs to the methylthiotransferase family. RimO subfamily.</text>
</comment>
<comment type="function">
    <text evidence="10">Catalyzes the methylthiolation of an aspartic acid residue of ribosomal protein uS12.</text>
</comment>
<keyword evidence="4 10" id="KW-0808">Transferase</keyword>
<feature type="binding site" evidence="10">
    <location>
        <position position="154"/>
    </location>
    <ligand>
        <name>[4Fe-4S] cluster</name>
        <dbReference type="ChEBI" id="CHEBI:49883"/>
        <label>2</label>
        <note>4Fe-4S-S-AdoMet</note>
    </ligand>
</feature>
<gene>
    <name evidence="10 14" type="primary">rimO</name>
    <name evidence="14" type="ORF">HHT355_1108</name>
</gene>
<evidence type="ECO:0000256" key="7">
    <source>
        <dbReference type="ARBA" id="ARBA00023004"/>
    </source>
</evidence>
<keyword evidence="7 10" id="KW-0408">Iron</keyword>
<protein>
    <recommendedName>
        <fullName evidence="10">Ribosomal protein uS12 methylthiotransferase RimO</fullName>
        <shortName evidence="10">uS12 MTTase</shortName>
        <shortName evidence="10">uS12 methylthiotransferase</shortName>
        <ecNumber evidence="10">2.8.4.4</ecNumber>
    </recommendedName>
    <alternativeName>
        <fullName evidence="10">Ribosomal protein uS12 (aspartate-C(3))-methylthiotransferase</fullName>
    </alternativeName>
    <alternativeName>
        <fullName evidence="10">Ribosome maturation factor RimO</fullName>
    </alternativeName>
</protein>
<keyword evidence="14" id="KW-0689">Ribosomal protein</keyword>
<dbReference type="PROSITE" id="PS51918">
    <property type="entry name" value="RADICAL_SAM"/>
    <property type="match status" value="1"/>
</dbReference>
<dbReference type="PANTHER" id="PTHR43837:SF1">
    <property type="entry name" value="RIBOSOMAL PROTEIN US12 METHYLTHIOTRANSFERASE RIMO"/>
    <property type="match status" value="1"/>
</dbReference>
<dbReference type="PROSITE" id="PS01278">
    <property type="entry name" value="MTTASE_RADICAL"/>
    <property type="match status" value="1"/>
</dbReference>
<dbReference type="EC" id="2.8.4.4" evidence="10"/>
<dbReference type="Gene3D" id="3.80.30.20">
    <property type="entry name" value="tm_1862 like domain"/>
    <property type="match status" value="1"/>
</dbReference>
<dbReference type="PANTHER" id="PTHR43837">
    <property type="entry name" value="RIBOSOMAL PROTEIN S12 METHYLTHIOTRANSFERASE RIMO"/>
    <property type="match status" value="1"/>
</dbReference>
<comment type="cofactor">
    <cofactor evidence="10">
        <name>[4Fe-4S] cluster</name>
        <dbReference type="ChEBI" id="CHEBI:49883"/>
    </cofactor>
    <text evidence="10">Binds 2 [4Fe-4S] clusters. One cluster is coordinated with 3 cysteines and an exchangeable S-adenosyl-L-methionine.</text>
</comment>
<feature type="binding site" evidence="10">
    <location>
        <position position="46"/>
    </location>
    <ligand>
        <name>[4Fe-4S] cluster</name>
        <dbReference type="ChEBI" id="CHEBI:49883"/>
        <label>1</label>
    </ligand>
</feature>
<proteinExistence type="inferred from homology"/>
<dbReference type="HAMAP" id="MF_01865">
    <property type="entry name" value="MTTase_RimO"/>
    <property type="match status" value="1"/>
</dbReference>
<evidence type="ECO:0000256" key="1">
    <source>
        <dbReference type="ARBA" id="ARBA00003234"/>
    </source>
</evidence>
<dbReference type="OrthoDB" id="9805215at2"/>
<dbReference type="GO" id="GO:0035599">
    <property type="term" value="F:aspartic acid methylthiotransferase activity"/>
    <property type="evidence" value="ECO:0007669"/>
    <property type="project" value="TreeGrafter"/>
</dbReference>
<dbReference type="Pfam" id="PF18693">
    <property type="entry name" value="TRAM_2"/>
    <property type="match status" value="1"/>
</dbReference>
<dbReference type="Pfam" id="PF00919">
    <property type="entry name" value="UPF0004"/>
    <property type="match status" value="1"/>
</dbReference>
<keyword evidence="2 10" id="KW-0004">4Fe-4S</keyword>
<evidence type="ECO:0000259" key="12">
    <source>
        <dbReference type="PROSITE" id="PS51449"/>
    </source>
</evidence>
<dbReference type="InterPro" id="IPR058240">
    <property type="entry name" value="rSAM_sf"/>
</dbReference>
<keyword evidence="5 10" id="KW-0949">S-adenosyl-L-methionine</keyword>
<keyword evidence="8 10" id="KW-0411">Iron-sulfur</keyword>
<dbReference type="GO" id="GO:0103039">
    <property type="term" value="F:protein methylthiotransferase activity"/>
    <property type="evidence" value="ECO:0007669"/>
    <property type="project" value="UniProtKB-EC"/>
</dbReference>
<organism evidence="14 15">
    <name type="scientific">Herbinix hemicellulosilytica</name>
    <dbReference type="NCBI Taxonomy" id="1564487"/>
    <lineage>
        <taxon>Bacteria</taxon>
        <taxon>Bacillati</taxon>
        <taxon>Bacillota</taxon>
        <taxon>Clostridia</taxon>
        <taxon>Lachnospirales</taxon>
        <taxon>Lachnospiraceae</taxon>
        <taxon>Herbinix</taxon>
    </lineage>
</organism>
<dbReference type="SUPFAM" id="SSF102114">
    <property type="entry name" value="Radical SAM enzymes"/>
    <property type="match status" value="1"/>
</dbReference>
<dbReference type="InterPro" id="IPR002792">
    <property type="entry name" value="TRAM_dom"/>
</dbReference>
<keyword evidence="3 10" id="KW-0963">Cytoplasm</keyword>
<evidence type="ECO:0000313" key="14">
    <source>
        <dbReference type="EMBL" id="CRZ34310.1"/>
    </source>
</evidence>
<feature type="binding site" evidence="10">
    <location>
        <position position="10"/>
    </location>
    <ligand>
        <name>[4Fe-4S] cluster</name>
        <dbReference type="ChEBI" id="CHEBI:49883"/>
        <label>1</label>
    </ligand>
</feature>
<name>A0A0H5SGY1_HERHM</name>
<dbReference type="Gene3D" id="3.40.50.12160">
    <property type="entry name" value="Methylthiotransferase, N-terminal domain"/>
    <property type="match status" value="1"/>
</dbReference>
<evidence type="ECO:0000256" key="9">
    <source>
        <dbReference type="ARBA" id="ARBA00051425"/>
    </source>
</evidence>
<dbReference type="CDD" id="cd01335">
    <property type="entry name" value="Radical_SAM"/>
    <property type="match status" value="1"/>
</dbReference>
<keyword evidence="14" id="KW-0687">Ribonucleoprotein</keyword>
<comment type="catalytic activity">
    <reaction evidence="9">
        <text>N(6)-dimethylallyladenosine(37) in tRNA + (sulfur carrier)-SH + AH2 + 2 S-adenosyl-L-methionine = 2-methylsulfanyl-N(6)-dimethylallyladenosine(37) in tRNA + (sulfur carrier)-H + 5'-deoxyadenosine + L-methionine + A + S-adenosyl-L-homocysteine + 2 H(+)</text>
        <dbReference type="Rhea" id="RHEA:37067"/>
        <dbReference type="Rhea" id="RHEA-COMP:10375"/>
        <dbReference type="Rhea" id="RHEA-COMP:10376"/>
        <dbReference type="Rhea" id="RHEA-COMP:14737"/>
        <dbReference type="Rhea" id="RHEA-COMP:14739"/>
        <dbReference type="ChEBI" id="CHEBI:13193"/>
        <dbReference type="ChEBI" id="CHEBI:15378"/>
        <dbReference type="ChEBI" id="CHEBI:17319"/>
        <dbReference type="ChEBI" id="CHEBI:17499"/>
        <dbReference type="ChEBI" id="CHEBI:29917"/>
        <dbReference type="ChEBI" id="CHEBI:57844"/>
        <dbReference type="ChEBI" id="CHEBI:57856"/>
        <dbReference type="ChEBI" id="CHEBI:59789"/>
        <dbReference type="ChEBI" id="CHEBI:64428"/>
        <dbReference type="ChEBI" id="CHEBI:74415"/>
        <dbReference type="ChEBI" id="CHEBI:74417"/>
        <dbReference type="EC" id="2.8.4.3"/>
    </reaction>
</comment>
<sequence>MDIFFVSLGCDKNLVDSENMIGILKSHGYTITDSEEQADIIIVNTCCFINDAKEESIQTILEMAQYKKYGKLKALIVTGCLAQRYKDEILKEIPEVDALLGTTAFTEILTVVDEVMKGKKTTYFSDLKELPKSESKRILSAGSYYSYLKIAEGCNKHCTYCIIPKVRGNYRSRPMEELIEEASYLASMGVKELILVAQETTLYGVDLYGKKSLPELLKNLCKIEGIEWIRLLYCYPEEITKELIDTIKSEPKICKYLDIPIQHCSDRILKLMGRRTSKADIINIVNRLREEIPGIVLRTTLITGFPTETDEEHEELMDFINNLKFDRLGVFTYSREEDTPAALLKPQIKASVKKKRQKELMKLQQSVVFEASSKHIGKTFDVIIEGRIVDKDNVYVGRTYMDAPQVDGYIFVNADRELFSGEIVKAKVTGANNYDLIGEIVKGSAGNEFAE</sequence>
<dbReference type="InterPro" id="IPR020612">
    <property type="entry name" value="Methylthiotransferase_CS"/>
</dbReference>
<dbReference type="PROSITE" id="PS50926">
    <property type="entry name" value="TRAM"/>
    <property type="match status" value="1"/>
</dbReference>
<dbReference type="InterPro" id="IPR023404">
    <property type="entry name" value="rSAM_horseshoe"/>
</dbReference>
<reference evidence="14 15" key="1">
    <citation type="submission" date="2015-06" db="EMBL/GenBank/DDBJ databases">
        <authorList>
            <person name="Wibberg Daniel"/>
        </authorList>
    </citation>
    <scope>NUCLEOTIDE SEQUENCE [LARGE SCALE GENOMIC DNA]</scope>
    <source>
        <strain evidence="14 15">T3/55T</strain>
    </source>
</reference>
<dbReference type="NCBIfam" id="TIGR01125">
    <property type="entry name" value="30S ribosomal protein S12 methylthiotransferase RimO"/>
    <property type="match status" value="1"/>
</dbReference>
<dbReference type="GO" id="GO:0051539">
    <property type="term" value="F:4 iron, 4 sulfur cluster binding"/>
    <property type="evidence" value="ECO:0007669"/>
    <property type="project" value="UniProtKB-UniRule"/>
</dbReference>
<comment type="subcellular location">
    <subcellularLocation>
        <location evidence="10">Cytoplasm</location>
    </subcellularLocation>
</comment>
<dbReference type="InterPro" id="IPR005840">
    <property type="entry name" value="Ribosomal_uS12_MeSTrfase_RimO"/>
</dbReference>
<dbReference type="InterPro" id="IPR013848">
    <property type="entry name" value="Methylthiotransferase_N"/>
</dbReference>
<dbReference type="InterPro" id="IPR006638">
    <property type="entry name" value="Elp3/MiaA/NifB-like_rSAM"/>
</dbReference>
<feature type="binding site" evidence="10">
    <location>
        <position position="158"/>
    </location>
    <ligand>
        <name>[4Fe-4S] cluster</name>
        <dbReference type="ChEBI" id="CHEBI:49883"/>
        <label>2</label>
        <note>4Fe-4S-S-AdoMet</note>
    </ligand>
</feature>
<evidence type="ECO:0000256" key="6">
    <source>
        <dbReference type="ARBA" id="ARBA00022723"/>
    </source>
</evidence>